<evidence type="ECO:0000313" key="2">
    <source>
        <dbReference type="Proteomes" id="UP001234989"/>
    </source>
</evidence>
<proteinExistence type="predicted"/>
<gene>
    <name evidence="1" type="ORF">MTR67_000745</name>
</gene>
<keyword evidence="2" id="KW-1185">Reference proteome</keyword>
<protein>
    <submittedName>
        <fullName evidence="1">Uncharacterized protein</fullName>
    </submittedName>
</protein>
<accession>A0AAF0TBS1</accession>
<organism evidence="1 2">
    <name type="scientific">Solanum verrucosum</name>
    <dbReference type="NCBI Taxonomy" id="315347"/>
    <lineage>
        <taxon>Eukaryota</taxon>
        <taxon>Viridiplantae</taxon>
        <taxon>Streptophyta</taxon>
        <taxon>Embryophyta</taxon>
        <taxon>Tracheophyta</taxon>
        <taxon>Spermatophyta</taxon>
        <taxon>Magnoliopsida</taxon>
        <taxon>eudicotyledons</taxon>
        <taxon>Gunneridae</taxon>
        <taxon>Pentapetalae</taxon>
        <taxon>asterids</taxon>
        <taxon>lamiids</taxon>
        <taxon>Solanales</taxon>
        <taxon>Solanaceae</taxon>
        <taxon>Solanoideae</taxon>
        <taxon>Solaneae</taxon>
        <taxon>Solanum</taxon>
    </lineage>
</organism>
<reference evidence="1" key="1">
    <citation type="submission" date="2023-08" db="EMBL/GenBank/DDBJ databases">
        <title>A de novo genome assembly of Solanum verrucosum Schlechtendal, a Mexican diploid species geographically isolated from the other diploid A-genome species in potato relatives.</title>
        <authorList>
            <person name="Hosaka K."/>
        </authorList>
    </citation>
    <scope>NUCLEOTIDE SEQUENCE</scope>
    <source>
        <tissue evidence="1">Young leaves</tissue>
    </source>
</reference>
<dbReference type="Proteomes" id="UP001234989">
    <property type="component" value="Chromosome 1"/>
</dbReference>
<name>A0AAF0TBS1_SOLVR</name>
<dbReference type="AlphaFoldDB" id="A0AAF0TBS1"/>
<sequence length="156" mass="17900">MHSNLLFYVRHHVYSHKKYSKNGITIKYRDLLKHIRPEKGYSSTSVRGTIYCSNQKERNVGLPSDHIAVGAKVIYAAAPAMGHNQESCSSGRKRKDEKELTKEERIEILRTSNVLNESVFDLEINTKPGIRSLVHAVMIQSWTHFFTVHVLILHES</sequence>
<evidence type="ECO:0000313" key="1">
    <source>
        <dbReference type="EMBL" id="WMV07360.1"/>
    </source>
</evidence>
<dbReference type="EMBL" id="CP133612">
    <property type="protein sequence ID" value="WMV07360.1"/>
    <property type="molecule type" value="Genomic_DNA"/>
</dbReference>